<dbReference type="InterPro" id="IPR051681">
    <property type="entry name" value="Ser/Thr_Kinases-Pseudokinases"/>
</dbReference>
<evidence type="ECO:0000256" key="6">
    <source>
        <dbReference type="PROSITE-ProRule" id="PRU10141"/>
    </source>
</evidence>
<dbReference type="InterPro" id="IPR008271">
    <property type="entry name" value="Ser/Thr_kinase_AS"/>
</dbReference>
<dbReference type="PROSITE" id="PS50011">
    <property type="entry name" value="PROTEIN_KINASE_DOM"/>
    <property type="match status" value="1"/>
</dbReference>
<keyword evidence="5 6" id="KW-0067">ATP-binding</keyword>
<evidence type="ECO:0000313" key="9">
    <source>
        <dbReference type="EMBL" id="MED6144352.1"/>
    </source>
</evidence>
<keyword evidence="2" id="KW-0808">Transferase</keyword>
<comment type="caution">
    <text evidence="9">The sequence shown here is derived from an EMBL/GenBank/DDBJ whole genome shotgun (WGS) entry which is preliminary data.</text>
</comment>
<evidence type="ECO:0000313" key="10">
    <source>
        <dbReference type="Proteomes" id="UP001341840"/>
    </source>
</evidence>
<dbReference type="EMBL" id="JASCZI010090661">
    <property type="protein sequence ID" value="MED6144352.1"/>
    <property type="molecule type" value="Genomic_DNA"/>
</dbReference>
<dbReference type="SUPFAM" id="SSF56112">
    <property type="entry name" value="Protein kinase-like (PK-like)"/>
    <property type="match status" value="1"/>
</dbReference>
<feature type="region of interest" description="Disordered" evidence="7">
    <location>
        <begin position="21"/>
        <end position="50"/>
    </location>
</feature>
<feature type="domain" description="Protein kinase" evidence="8">
    <location>
        <begin position="641"/>
        <end position="901"/>
    </location>
</feature>
<dbReference type="Gene3D" id="3.30.200.20">
    <property type="entry name" value="Phosphorylase Kinase, domain 1"/>
    <property type="match status" value="1"/>
</dbReference>
<evidence type="ECO:0000256" key="1">
    <source>
        <dbReference type="ARBA" id="ARBA00022527"/>
    </source>
</evidence>
<dbReference type="Pfam" id="PF14381">
    <property type="entry name" value="EDR1_CTR1_ARMC3_pept"/>
    <property type="match status" value="1"/>
</dbReference>
<dbReference type="PROSITE" id="PS00107">
    <property type="entry name" value="PROTEIN_KINASE_ATP"/>
    <property type="match status" value="1"/>
</dbReference>
<dbReference type="InterPro" id="IPR017441">
    <property type="entry name" value="Protein_kinase_ATP_BS"/>
</dbReference>
<accession>A0ABU6T6J1</accession>
<name>A0ABU6T6J1_9FABA</name>
<keyword evidence="10" id="KW-1185">Reference proteome</keyword>
<dbReference type="PRINTS" id="PR00109">
    <property type="entry name" value="TYRKINASE"/>
</dbReference>
<evidence type="ECO:0000256" key="5">
    <source>
        <dbReference type="ARBA" id="ARBA00022840"/>
    </source>
</evidence>
<keyword evidence="3 6" id="KW-0547">Nucleotide-binding</keyword>
<evidence type="ECO:0000256" key="3">
    <source>
        <dbReference type="ARBA" id="ARBA00022741"/>
    </source>
</evidence>
<proteinExistence type="predicted"/>
<dbReference type="PROSITE" id="PS00108">
    <property type="entry name" value="PROTEIN_KINASE_ST"/>
    <property type="match status" value="1"/>
</dbReference>
<dbReference type="CDD" id="cd13999">
    <property type="entry name" value="STKc_MAP3K-like"/>
    <property type="match status" value="1"/>
</dbReference>
<feature type="compositionally biased region" description="Low complexity" evidence="7">
    <location>
        <begin position="37"/>
        <end position="49"/>
    </location>
</feature>
<dbReference type="PANTHER" id="PTHR44329:SF302">
    <property type="entry name" value="SERINE_THREONINE-PROTEIN KINASE SIS8-RELATED"/>
    <property type="match status" value="1"/>
</dbReference>
<sequence>MPKMKHLLRKLHIGGATTATPTTAIHHVPPPPPPVLAPSTSSASSSALPSPTPIVVDPIPNPSTASTVSNGENGVVSDFGLLEEEEFQMQLALAISASDPDVHKDPESAQIDAAKQISLGYEASLSDTQGLVQFQSLRYWNYNVIGYEEKVMDGFYDVYGITSNLTERGKMPLLVDLQTTPVSRNLDCEVIVVNRTVDTQLKQLEEKACALLNECGVSELGLILSGLLQKLADIVVNKMGGPVGSADKITKSWAVRSRELRDSLRSIVLPLGSLDVGLSRHRALLFKVLADRINIPCMLVKGSYYTGTDDGAVNLIKADDGSEYIIDMMEIVGLPNGTHPLLDDGTGVLGIPSDIGKISTLGRVQPEELLLDMGSQTKPDKIHNVEETDTEAYKCSSPTEPSPAEKIRVNNVSKYVLSAAKNPEFAQKLHTVLLESGALPPSDLFSDMNLQDMGEHRVNGKNVVDAVQADPNGLLLSYENCLTPSQGLGCANNTRKCKSADRIVGQQKELQTDAIRFYNSLQGDNARKGLVTASGRINGFELSNSLIDSVAVNPHKMYKENFVESSEPKAAVNGFDDFGDDEENSFPNKVEASCNNIVRGTDSSQTNEMVNGGGIRHDGNSNQVNSVLGEGTEWEIQWEDLSVGERIGIGSYGEVYRADCNGTEVAVKKFLDQDFSGDALAQFKSEVEIMLRLRHPNVVLFMGAITRSPHFSILTEFLPRGSLYRLLHRPNVRIDEKRRLRMALDVAKGMNYLHTSNPPIVHRDLKSPNLLVDKHWVVKVCDFGLSRMKHHTFLSSKSCAGTPEWMAPEVLRNEPANEKCDVYSFGVILWELATMMIPWKGLNPMQVVGAVGFQNKRLEIPDNVNPAVAQIIRDCWQMEPHLRPSFAQLMSRLSRLQHLVAGIASSTQ</sequence>
<dbReference type="Proteomes" id="UP001341840">
    <property type="component" value="Unassembled WGS sequence"/>
</dbReference>
<feature type="binding site" evidence="6">
    <location>
        <position position="669"/>
    </location>
    <ligand>
        <name>ATP</name>
        <dbReference type="ChEBI" id="CHEBI:30616"/>
    </ligand>
</feature>
<dbReference type="PANTHER" id="PTHR44329">
    <property type="entry name" value="SERINE/THREONINE-PROTEIN KINASE TNNI3K-RELATED"/>
    <property type="match status" value="1"/>
</dbReference>
<dbReference type="InterPro" id="IPR001245">
    <property type="entry name" value="Ser-Thr/Tyr_kinase_cat_dom"/>
</dbReference>
<protein>
    <recommendedName>
        <fullName evidence="8">Protein kinase domain-containing protein</fullName>
    </recommendedName>
</protein>
<keyword evidence="4" id="KW-0418">Kinase</keyword>
<dbReference type="Pfam" id="PF07714">
    <property type="entry name" value="PK_Tyr_Ser-Thr"/>
    <property type="match status" value="1"/>
</dbReference>
<reference evidence="9 10" key="1">
    <citation type="journal article" date="2023" name="Plants (Basel)">
        <title>Bridging the Gap: Combining Genomics and Transcriptomics Approaches to Understand Stylosanthes scabra, an Orphan Legume from the Brazilian Caatinga.</title>
        <authorList>
            <person name="Ferreira-Neto J.R.C."/>
            <person name="da Silva M.D."/>
            <person name="Binneck E."/>
            <person name="de Melo N.F."/>
            <person name="da Silva R.H."/>
            <person name="de Melo A.L.T.M."/>
            <person name="Pandolfi V."/>
            <person name="Bustamante F.O."/>
            <person name="Brasileiro-Vidal A.C."/>
            <person name="Benko-Iseppon A.M."/>
        </authorList>
    </citation>
    <scope>NUCLEOTIDE SEQUENCE [LARGE SCALE GENOMIC DNA]</scope>
    <source>
        <tissue evidence="9">Leaves</tissue>
    </source>
</reference>
<evidence type="ECO:0000256" key="2">
    <source>
        <dbReference type="ARBA" id="ARBA00022679"/>
    </source>
</evidence>
<evidence type="ECO:0000256" key="7">
    <source>
        <dbReference type="SAM" id="MobiDB-lite"/>
    </source>
</evidence>
<keyword evidence="1" id="KW-0723">Serine/threonine-protein kinase</keyword>
<dbReference type="InterPro" id="IPR055164">
    <property type="entry name" value="EDR1/CTR1/ARMC3-like_pept-like"/>
</dbReference>
<dbReference type="Gene3D" id="1.10.510.10">
    <property type="entry name" value="Transferase(Phosphotransferase) domain 1"/>
    <property type="match status" value="1"/>
</dbReference>
<dbReference type="InterPro" id="IPR000719">
    <property type="entry name" value="Prot_kinase_dom"/>
</dbReference>
<dbReference type="InterPro" id="IPR011009">
    <property type="entry name" value="Kinase-like_dom_sf"/>
</dbReference>
<gene>
    <name evidence="9" type="ORF">PIB30_014885</name>
</gene>
<evidence type="ECO:0000256" key="4">
    <source>
        <dbReference type="ARBA" id="ARBA00022777"/>
    </source>
</evidence>
<organism evidence="9 10">
    <name type="scientific">Stylosanthes scabra</name>
    <dbReference type="NCBI Taxonomy" id="79078"/>
    <lineage>
        <taxon>Eukaryota</taxon>
        <taxon>Viridiplantae</taxon>
        <taxon>Streptophyta</taxon>
        <taxon>Embryophyta</taxon>
        <taxon>Tracheophyta</taxon>
        <taxon>Spermatophyta</taxon>
        <taxon>Magnoliopsida</taxon>
        <taxon>eudicotyledons</taxon>
        <taxon>Gunneridae</taxon>
        <taxon>Pentapetalae</taxon>
        <taxon>rosids</taxon>
        <taxon>fabids</taxon>
        <taxon>Fabales</taxon>
        <taxon>Fabaceae</taxon>
        <taxon>Papilionoideae</taxon>
        <taxon>50 kb inversion clade</taxon>
        <taxon>dalbergioids sensu lato</taxon>
        <taxon>Dalbergieae</taxon>
        <taxon>Pterocarpus clade</taxon>
        <taxon>Stylosanthes</taxon>
    </lineage>
</organism>
<dbReference type="SMART" id="SM00220">
    <property type="entry name" value="S_TKc"/>
    <property type="match status" value="1"/>
</dbReference>
<evidence type="ECO:0000259" key="8">
    <source>
        <dbReference type="PROSITE" id="PS50011"/>
    </source>
</evidence>